<protein>
    <submittedName>
        <fullName evidence="2">Uncharacterized protein</fullName>
    </submittedName>
</protein>
<name>A0A3D9E9D0_ECTOL</name>
<evidence type="ECO:0000313" key="2">
    <source>
        <dbReference type="EMBL" id="REC99014.1"/>
    </source>
</evidence>
<feature type="region of interest" description="Disordered" evidence="1">
    <location>
        <begin position="1"/>
        <end position="21"/>
    </location>
</feature>
<gene>
    <name evidence="2" type="ORF">DFO60_4810</name>
</gene>
<proteinExistence type="predicted"/>
<reference evidence="2 3" key="1">
    <citation type="submission" date="2018-07" db="EMBL/GenBank/DDBJ databases">
        <title>Genome sequencing of rice bacterial endophytes.</title>
        <authorList>
            <person name="Venturi V."/>
        </authorList>
    </citation>
    <scope>NUCLEOTIDE SEQUENCE [LARGE SCALE GENOMIC DNA]</scope>
    <source>
        <strain evidence="2 3">AG1002</strain>
    </source>
</reference>
<organism evidence="2 3">
    <name type="scientific">Ectopseudomonas oleovorans</name>
    <name type="common">Pseudomonas oleovorans</name>
    <dbReference type="NCBI Taxonomy" id="301"/>
    <lineage>
        <taxon>Bacteria</taxon>
        <taxon>Pseudomonadati</taxon>
        <taxon>Pseudomonadota</taxon>
        <taxon>Gammaproteobacteria</taxon>
        <taxon>Pseudomonadales</taxon>
        <taxon>Pseudomonadaceae</taxon>
        <taxon>Ectopseudomonas</taxon>
    </lineage>
</organism>
<accession>A0A3D9E9D0</accession>
<evidence type="ECO:0000256" key="1">
    <source>
        <dbReference type="SAM" id="MobiDB-lite"/>
    </source>
</evidence>
<comment type="caution">
    <text evidence="2">The sequence shown here is derived from an EMBL/GenBank/DDBJ whole genome shotgun (WGS) entry which is preliminary data.</text>
</comment>
<dbReference type="Proteomes" id="UP000256988">
    <property type="component" value="Unassembled WGS sequence"/>
</dbReference>
<dbReference type="AlphaFoldDB" id="A0A3D9E9D0"/>
<sequence>MLTRSHHHPREGRRQSFRRRLGGNEIYDLDPAHIARFYRVDDEQLNTGSELML</sequence>
<evidence type="ECO:0000313" key="3">
    <source>
        <dbReference type="Proteomes" id="UP000256988"/>
    </source>
</evidence>
<dbReference type="EMBL" id="QRDL01000010">
    <property type="protein sequence ID" value="REC99014.1"/>
    <property type="molecule type" value="Genomic_DNA"/>
</dbReference>